<feature type="compositionally biased region" description="Basic residues" evidence="8">
    <location>
        <begin position="599"/>
        <end position="613"/>
    </location>
</feature>
<dbReference type="PANTHER" id="PTHR11733">
    <property type="entry name" value="ZINC METALLOPROTEASE FAMILY M13 NEPRILYSIN-RELATED"/>
    <property type="match status" value="1"/>
</dbReference>
<feature type="compositionally biased region" description="Basic and acidic residues" evidence="8">
    <location>
        <begin position="1035"/>
        <end position="1047"/>
    </location>
</feature>
<dbReference type="PROSITE" id="PS51885">
    <property type="entry name" value="NEPRILYSIN"/>
    <property type="match status" value="1"/>
</dbReference>
<feature type="compositionally biased region" description="Basic and acidic residues" evidence="8">
    <location>
        <begin position="385"/>
        <end position="396"/>
    </location>
</feature>
<reference evidence="11" key="1">
    <citation type="journal article" date="2020" name="Cell">
        <title>Large-Scale Comparative Analyses of Tick Genomes Elucidate Their Genetic Diversity and Vector Capacities.</title>
        <authorList>
            <consortium name="Tick Genome and Microbiome Consortium (TIGMIC)"/>
            <person name="Jia N."/>
            <person name="Wang J."/>
            <person name="Shi W."/>
            <person name="Du L."/>
            <person name="Sun Y."/>
            <person name="Zhan W."/>
            <person name="Jiang J.F."/>
            <person name="Wang Q."/>
            <person name="Zhang B."/>
            <person name="Ji P."/>
            <person name="Bell-Sakyi L."/>
            <person name="Cui X.M."/>
            <person name="Yuan T.T."/>
            <person name="Jiang B.G."/>
            <person name="Yang W.F."/>
            <person name="Lam T.T."/>
            <person name="Chang Q.C."/>
            <person name="Ding S.J."/>
            <person name="Wang X.J."/>
            <person name="Zhu J.G."/>
            <person name="Ruan X.D."/>
            <person name="Zhao L."/>
            <person name="Wei J.T."/>
            <person name="Ye R.Z."/>
            <person name="Que T.C."/>
            <person name="Du C.H."/>
            <person name="Zhou Y.H."/>
            <person name="Cheng J.X."/>
            <person name="Dai P.F."/>
            <person name="Guo W.B."/>
            <person name="Han X.H."/>
            <person name="Huang E.J."/>
            <person name="Li L.F."/>
            <person name="Wei W."/>
            <person name="Gao Y.C."/>
            <person name="Liu J.Z."/>
            <person name="Shao H.Z."/>
            <person name="Wang X."/>
            <person name="Wang C.C."/>
            <person name="Yang T.C."/>
            <person name="Huo Q.B."/>
            <person name="Li W."/>
            <person name="Chen H.Y."/>
            <person name="Chen S.E."/>
            <person name="Zhou L.G."/>
            <person name="Ni X.B."/>
            <person name="Tian J.H."/>
            <person name="Sheng Y."/>
            <person name="Liu T."/>
            <person name="Pan Y.S."/>
            <person name="Xia L.Y."/>
            <person name="Li J."/>
            <person name="Zhao F."/>
            <person name="Cao W.C."/>
        </authorList>
    </citation>
    <scope>NUCLEOTIDE SEQUENCE</scope>
    <source>
        <strain evidence="11">Rmic-2018</strain>
    </source>
</reference>
<evidence type="ECO:0000313" key="11">
    <source>
        <dbReference type="EMBL" id="KAH8034796.1"/>
    </source>
</evidence>
<dbReference type="InterPro" id="IPR008753">
    <property type="entry name" value="Peptidase_M13_N"/>
</dbReference>
<dbReference type="PANTHER" id="PTHR11733:SF241">
    <property type="entry name" value="GH26575P-RELATED"/>
    <property type="match status" value="1"/>
</dbReference>
<evidence type="ECO:0000256" key="8">
    <source>
        <dbReference type="SAM" id="MobiDB-lite"/>
    </source>
</evidence>
<dbReference type="InterPro" id="IPR000718">
    <property type="entry name" value="Peptidase_M13"/>
</dbReference>
<evidence type="ECO:0000259" key="9">
    <source>
        <dbReference type="Pfam" id="PF01431"/>
    </source>
</evidence>
<feature type="compositionally biased region" description="Basic residues" evidence="8">
    <location>
        <begin position="1228"/>
        <end position="1252"/>
    </location>
</feature>
<feature type="compositionally biased region" description="Basic and acidic residues" evidence="8">
    <location>
        <begin position="640"/>
        <end position="654"/>
    </location>
</feature>
<feature type="compositionally biased region" description="Basic and acidic residues" evidence="8">
    <location>
        <begin position="614"/>
        <end position="632"/>
    </location>
</feature>
<feature type="compositionally biased region" description="Basic and acidic residues" evidence="8">
    <location>
        <begin position="436"/>
        <end position="451"/>
    </location>
</feature>
<dbReference type="InterPro" id="IPR018497">
    <property type="entry name" value="Peptidase_M13_C"/>
</dbReference>
<dbReference type="InterPro" id="IPR024079">
    <property type="entry name" value="MetalloPept_cat_dom_sf"/>
</dbReference>
<organism evidence="11 12">
    <name type="scientific">Rhipicephalus microplus</name>
    <name type="common">Cattle tick</name>
    <name type="synonym">Boophilus microplus</name>
    <dbReference type="NCBI Taxonomy" id="6941"/>
    <lineage>
        <taxon>Eukaryota</taxon>
        <taxon>Metazoa</taxon>
        <taxon>Ecdysozoa</taxon>
        <taxon>Arthropoda</taxon>
        <taxon>Chelicerata</taxon>
        <taxon>Arachnida</taxon>
        <taxon>Acari</taxon>
        <taxon>Parasitiformes</taxon>
        <taxon>Ixodida</taxon>
        <taxon>Ixodoidea</taxon>
        <taxon>Ixodidae</taxon>
        <taxon>Rhipicephalinae</taxon>
        <taxon>Rhipicephalus</taxon>
        <taxon>Boophilus</taxon>
    </lineage>
</organism>
<dbReference type="GO" id="GO:0046872">
    <property type="term" value="F:metal ion binding"/>
    <property type="evidence" value="ECO:0007669"/>
    <property type="project" value="UniProtKB-KW"/>
</dbReference>
<dbReference type="Gene3D" id="1.10.1380.10">
    <property type="entry name" value="Neutral endopeptidase , domain2"/>
    <property type="match status" value="1"/>
</dbReference>
<protein>
    <submittedName>
        <fullName evidence="11">Uncharacterized protein</fullName>
    </submittedName>
</protein>
<reference evidence="11" key="2">
    <citation type="submission" date="2021-09" db="EMBL/GenBank/DDBJ databases">
        <authorList>
            <person name="Jia N."/>
            <person name="Wang J."/>
            <person name="Shi W."/>
            <person name="Du L."/>
            <person name="Sun Y."/>
            <person name="Zhan W."/>
            <person name="Jiang J."/>
            <person name="Wang Q."/>
            <person name="Zhang B."/>
            <person name="Ji P."/>
            <person name="Sakyi L.B."/>
            <person name="Cui X."/>
            <person name="Yuan T."/>
            <person name="Jiang B."/>
            <person name="Yang W."/>
            <person name="Lam T.T.-Y."/>
            <person name="Chang Q."/>
            <person name="Ding S."/>
            <person name="Wang X."/>
            <person name="Zhu J."/>
            <person name="Ruan X."/>
            <person name="Zhao L."/>
            <person name="Wei J."/>
            <person name="Que T."/>
            <person name="Du C."/>
            <person name="Cheng J."/>
            <person name="Dai P."/>
            <person name="Han X."/>
            <person name="Huang E."/>
            <person name="Gao Y."/>
            <person name="Liu J."/>
            <person name="Shao H."/>
            <person name="Ye R."/>
            <person name="Li L."/>
            <person name="Wei W."/>
            <person name="Wang X."/>
            <person name="Wang C."/>
            <person name="Huo Q."/>
            <person name="Li W."/>
            <person name="Guo W."/>
            <person name="Chen H."/>
            <person name="Chen S."/>
            <person name="Zhou L."/>
            <person name="Zhou L."/>
            <person name="Ni X."/>
            <person name="Tian J."/>
            <person name="Zhou Y."/>
            <person name="Sheng Y."/>
            <person name="Liu T."/>
            <person name="Pan Y."/>
            <person name="Xia L."/>
            <person name="Li J."/>
            <person name="Zhao F."/>
            <person name="Cao W."/>
        </authorList>
    </citation>
    <scope>NUCLEOTIDE SEQUENCE</scope>
    <source>
        <strain evidence="11">Rmic-2018</strain>
        <tissue evidence="11">Larvae</tissue>
    </source>
</reference>
<dbReference type="GO" id="GO:0005886">
    <property type="term" value="C:plasma membrane"/>
    <property type="evidence" value="ECO:0007669"/>
    <property type="project" value="TreeGrafter"/>
</dbReference>
<feature type="compositionally biased region" description="Low complexity" evidence="8">
    <location>
        <begin position="933"/>
        <end position="961"/>
    </location>
</feature>
<feature type="compositionally biased region" description="Basic and acidic residues" evidence="8">
    <location>
        <begin position="1103"/>
        <end position="1117"/>
    </location>
</feature>
<proteinExistence type="inferred from homology"/>
<comment type="similarity">
    <text evidence="2">Belongs to the peptidase M13 family.</text>
</comment>
<keyword evidence="7" id="KW-0482">Metalloprotease</keyword>
<feature type="region of interest" description="Disordered" evidence="8">
    <location>
        <begin position="843"/>
        <end position="1268"/>
    </location>
</feature>
<feature type="compositionally biased region" description="Basic residues" evidence="8">
    <location>
        <begin position="994"/>
        <end position="1021"/>
    </location>
</feature>
<feature type="region of interest" description="Disordered" evidence="8">
    <location>
        <begin position="330"/>
        <end position="818"/>
    </location>
</feature>
<evidence type="ECO:0000256" key="2">
    <source>
        <dbReference type="ARBA" id="ARBA00007357"/>
    </source>
</evidence>
<evidence type="ECO:0000256" key="1">
    <source>
        <dbReference type="ARBA" id="ARBA00001947"/>
    </source>
</evidence>
<keyword evidence="5" id="KW-0378">Hydrolase</keyword>
<feature type="compositionally biased region" description="Basic residues" evidence="8">
    <location>
        <begin position="544"/>
        <end position="564"/>
    </location>
</feature>
<feature type="domain" description="Peptidase M13 N-terminal" evidence="10">
    <location>
        <begin position="1372"/>
        <end position="1728"/>
    </location>
</feature>
<feature type="compositionally biased region" description="Basic and acidic residues" evidence="8">
    <location>
        <begin position="736"/>
        <end position="759"/>
    </location>
</feature>
<keyword evidence="12" id="KW-1185">Reference proteome</keyword>
<feature type="region of interest" description="Disordered" evidence="8">
    <location>
        <begin position="1"/>
        <end position="72"/>
    </location>
</feature>
<dbReference type="SUPFAM" id="SSF55486">
    <property type="entry name" value="Metalloproteases ('zincins'), catalytic domain"/>
    <property type="match status" value="2"/>
</dbReference>
<dbReference type="GO" id="GO:0004222">
    <property type="term" value="F:metalloendopeptidase activity"/>
    <property type="evidence" value="ECO:0007669"/>
    <property type="project" value="InterPro"/>
</dbReference>
<feature type="compositionally biased region" description="Acidic residues" evidence="8">
    <location>
        <begin position="714"/>
        <end position="723"/>
    </location>
</feature>
<dbReference type="GO" id="GO:0016485">
    <property type="term" value="P:protein processing"/>
    <property type="evidence" value="ECO:0007669"/>
    <property type="project" value="TreeGrafter"/>
</dbReference>
<name>A0A9J6EL12_RHIMP</name>
<accession>A0A9J6EL12</accession>
<feature type="compositionally biased region" description="Basic and acidic residues" evidence="8">
    <location>
        <begin position="1128"/>
        <end position="1142"/>
    </location>
</feature>
<feature type="compositionally biased region" description="Basic residues" evidence="8">
    <location>
        <begin position="903"/>
        <end position="924"/>
    </location>
</feature>
<dbReference type="Pfam" id="PF01431">
    <property type="entry name" value="Peptidase_M13"/>
    <property type="match status" value="1"/>
</dbReference>
<feature type="compositionally biased region" description="Basic and acidic residues" evidence="8">
    <location>
        <begin position="769"/>
        <end position="782"/>
    </location>
</feature>
<feature type="compositionally biased region" description="Basic and acidic residues" evidence="8">
    <location>
        <begin position="404"/>
        <end position="413"/>
    </location>
</feature>
<keyword evidence="6" id="KW-0862">Zinc</keyword>
<feature type="compositionally biased region" description="Polar residues" evidence="8">
    <location>
        <begin position="853"/>
        <end position="874"/>
    </location>
</feature>
<evidence type="ECO:0000313" key="12">
    <source>
        <dbReference type="Proteomes" id="UP000821866"/>
    </source>
</evidence>
<evidence type="ECO:0000259" key="10">
    <source>
        <dbReference type="Pfam" id="PF05649"/>
    </source>
</evidence>
<dbReference type="EMBL" id="JABSTU010000003">
    <property type="protein sequence ID" value="KAH8034796.1"/>
    <property type="molecule type" value="Genomic_DNA"/>
</dbReference>
<comment type="caution">
    <text evidence="11">The sequence shown here is derived from an EMBL/GenBank/DDBJ whole genome shotgun (WGS) entry which is preliminary data.</text>
</comment>
<sequence length="2013" mass="225846">MDESWPRSSTHRDEALASSYSYESLRQRGPRRVAHDDSTRRATATKSSKRRPESRDVPTRSSAGAGAFTSNDETSLSPLIVTQDLLHWAKSSLSRNAHGMLESSAVRPTARCERRPESFANVDVSRCGSSASCDSGRLVYAEARGKTRRPVSAEQRRHIAARSRTTADDSFAASRAVTLSSFDDIEGQRTIGTDVVYPKSSMFGRLSFGIGTIARRLFRSSPPRIMRRRVPGKAMMAELGLLTSLFGRKRAVQSDYQSVSIEKEGKATCFRLERNREDDTFEGSQQNLRPSYQRARFPDHYDRKDASREATETISGEEGVAANPALMAASGQPKRVTLEASGARRSSFPAGQGDIQRQENRGTRATPKVRGGRFDTTVMTAAGESIHRQRKESEGPHRRKHRSREGDEKDRPRSSRSRGHGGNNGEHRRKRKSGSHKHEGDGRSGRQEKSFENVPGSTHEVCSSPSRSFDFAISPVPVTRGALPRPELTRSSEAPLESSAWLIDPDTFESPGVFPAAKSSMRDPFAPSRRHENREVNIAAASPQHHRKRHKRSSGRPSKKKASHSRREVEQSELTESPMDGVGSPASMPASREASPQQRSKHRSRLKSRRKSRENKEKAVFERGEESSEEKCRKSKRKSREHEAYKDARESSPRERRKKSRKDKALMNGEEDRKDRTRKSRQKSRKHRGAGEESHIEDEKRKTSKRKSRKNEADEGGEEESPDEKEQRRSRRKSREARETTSQKGAGEDSPKDREERKSQRQSRHCKRKESPERTGKSSLRGERKKHSRRGKHDRDRKRERRQKKYTPEGAPGNDIYYFQWDTADIPDIAGVHRDFSFSTLEMEGLSPIGSPGSPTGEETYTLPSDTFSRSTPPRQKRPLSSGRIDRKSRHRSSSKCSERSSRHGKHHRRHRGRRWHHGHRHDRGSKDKEAATPRSASAIASPAESRSPSRPTSPAGSPAGHTSPGSPSGLISPASPSSGASTRREGSASPERSKRKSRHHRHGKKHRHGRPGHSPRHERHSRVSETGGSKHRRAETSRLEREKDGISRGTEIPSVSPGSTEFGGSKHRKRSRSHRSRSRSRTGSHRSGRSRHGSKKKHRGRREYESAEPSRIKERSASPTQSPGSSGDEKSTEMRGREGKMKRTRSRSRMKSGSRHGKKSRSGSSRGSRSRSPQSISGSRSSEGMVYKLSKRTRHHQRSESRGRSRSKRGRESGSTSRRSAHGTSLVKRHKRKKSHHRHRKGRDKSHHRKSRTETASGTGVARKKRIDTVTESYAAQSTPAYLCLFMSSLAATLIIATCVVMVYYIITCRKEVANTSPTPFSGTTTQSKPWHEPTTIPTSPKPIQVYYCTTDLCKREARYIARLLSDQVQPCDNFYKHVCSIWMSEHPAHALSTGSVVSRDTLIVDSIARQLAAVVGSASQRDIKVAANLYNACADRRRSAATSKDAVGALFSRWKIEKWPRTAAVESVMAVWTFAAEVSRDLNVATLLRASVATDPENVDVTAIELSQPRCLYARLGQDSKEAEQLLRAAVREAATELGVTVADADALGSQLWSVCIAIAAACRIGYWEDRVTVVKFGELNRLGGLQTFLTVLLDGGIRGSDNVVLHSVHNFLRELKGALHTLQPLDTLNYLGFLAIVHVAPFLPDELRDLRRLFTEARLGRTAGDATDTALLCARLVERALPGCFAKAAHMWRLSKGQEMEAREWLTQLQLVFLRHVAEFPWLNELSSLFIRYRVKRRALTQFGQPPEEQEASACAPLDDRLSVDRPLLFFANVSKRRQSQRFRELRGDSALLRRRAVGSEFSTEASFQRSLRVVHVPAALFNASVPSNSSFFVFHLARVAVRFYQGLVQLLYHDPYERDVPLSFTEDSRAKLEALLSCFDGDVQSSLDVSPASSDSVSQLRRAFLDRTSALLLALKAFEELLPVRRIWNLDLRLRGLEGTSARQLFFIYFALDNCESRAPGFHKSSVSAEDRVNAPLKHIKQFAEAYQCKAQDPMVSPRHAACSVMRRA</sequence>
<feature type="compositionally biased region" description="Low complexity" evidence="8">
    <location>
        <begin position="1163"/>
        <end position="1186"/>
    </location>
</feature>
<feature type="compositionally biased region" description="Basic and acidic residues" evidence="8">
    <location>
        <begin position="689"/>
        <end position="701"/>
    </location>
</feature>
<feature type="compositionally biased region" description="Basic residues" evidence="8">
    <location>
        <begin position="676"/>
        <end position="688"/>
    </location>
</feature>
<feature type="compositionally biased region" description="Basic residues" evidence="8">
    <location>
        <begin position="1143"/>
        <end position="1162"/>
    </location>
</feature>
<evidence type="ECO:0000256" key="5">
    <source>
        <dbReference type="ARBA" id="ARBA00022801"/>
    </source>
</evidence>
<dbReference type="Proteomes" id="UP000821866">
    <property type="component" value="Chromosome 11"/>
</dbReference>
<keyword evidence="3" id="KW-0645">Protease</keyword>
<comment type="cofactor">
    <cofactor evidence="1">
        <name>Zn(2+)</name>
        <dbReference type="ChEBI" id="CHEBI:29105"/>
    </cofactor>
</comment>
<feature type="domain" description="Peptidase M13 C-terminal" evidence="9">
    <location>
        <begin position="1915"/>
        <end position="2005"/>
    </location>
</feature>
<evidence type="ECO:0000256" key="6">
    <source>
        <dbReference type="ARBA" id="ARBA00022833"/>
    </source>
</evidence>
<evidence type="ECO:0000256" key="7">
    <source>
        <dbReference type="ARBA" id="ARBA00023049"/>
    </source>
</evidence>
<evidence type="ECO:0000256" key="4">
    <source>
        <dbReference type="ARBA" id="ARBA00022723"/>
    </source>
</evidence>
<gene>
    <name evidence="11" type="ORF">HPB51_002210</name>
</gene>
<dbReference type="VEuPathDB" id="VectorBase:LOC119177999"/>
<evidence type="ECO:0000256" key="3">
    <source>
        <dbReference type="ARBA" id="ARBA00022670"/>
    </source>
</evidence>
<keyword evidence="4" id="KW-0479">Metal-binding</keyword>
<dbReference type="Gene3D" id="3.40.390.10">
    <property type="entry name" value="Collagenase (Catalytic Domain)"/>
    <property type="match status" value="2"/>
</dbReference>
<dbReference type="Pfam" id="PF05649">
    <property type="entry name" value="Peptidase_M13_N"/>
    <property type="match status" value="1"/>
</dbReference>
<dbReference type="InterPro" id="IPR042089">
    <property type="entry name" value="Peptidase_M13_dom_2"/>
</dbReference>
<feature type="compositionally biased region" description="Basic residues" evidence="8">
    <location>
        <begin position="1066"/>
        <end position="1102"/>
    </location>
</feature>
<feature type="compositionally biased region" description="Basic residues" evidence="8">
    <location>
        <begin position="783"/>
        <end position="805"/>
    </location>
</feature>